<proteinExistence type="predicted"/>
<dbReference type="EMBL" id="BMAU01021369">
    <property type="protein sequence ID" value="GFY24747.1"/>
    <property type="molecule type" value="Genomic_DNA"/>
</dbReference>
<dbReference type="Proteomes" id="UP000887159">
    <property type="component" value="Unassembled WGS sequence"/>
</dbReference>
<name>A0A8X6VYH7_TRICX</name>
<reference evidence="1" key="1">
    <citation type="submission" date="2020-08" db="EMBL/GenBank/DDBJ databases">
        <title>Multicomponent nature underlies the extraordinary mechanical properties of spider dragline silk.</title>
        <authorList>
            <person name="Kono N."/>
            <person name="Nakamura H."/>
            <person name="Mori M."/>
            <person name="Yoshida Y."/>
            <person name="Ohtoshi R."/>
            <person name="Malay A.D."/>
            <person name="Moran D.A.P."/>
            <person name="Tomita M."/>
            <person name="Numata K."/>
            <person name="Arakawa K."/>
        </authorList>
    </citation>
    <scope>NUCLEOTIDE SEQUENCE</scope>
</reference>
<accession>A0A8X6VYH7</accession>
<gene>
    <name evidence="1" type="ORF">TNCV_1017931</name>
</gene>
<evidence type="ECO:0000313" key="2">
    <source>
        <dbReference type="Proteomes" id="UP000887159"/>
    </source>
</evidence>
<protein>
    <submittedName>
        <fullName evidence="1">Uncharacterized protein</fullName>
    </submittedName>
</protein>
<dbReference type="AlphaFoldDB" id="A0A8X6VYH7"/>
<evidence type="ECO:0000313" key="1">
    <source>
        <dbReference type="EMBL" id="GFY24747.1"/>
    </source>
</evidence>
<comment type="caution">
    <text evidence="1">The sequence shown here is derived from an EMBL/GenBank/DDBJ whole genome shotgun (WGS) entry which is preliminary data.</text>
</comment>
<keyword evidence="2" id="KW-1185">Reference proteome</keyword>
<organism evidence="1 2">
    <name type="scientific">Trichonephila clavipes</name>
    <name type="common">Golden silk orbweaver</name>
    <name type="synonym">Nephila clavipes</name>
    <dbReference type="NCBI Taxonomy" id="2585209"/>
    <lineage>
        <taxon>Eukaryota</taxon>
        <taxon>Metazoa</taxon>
        <taxon>Ecdysozoa</taxon>
        <taxon>Arthropoda</taxon>
        <taxon>Chelicerata</taxon>
        <taxon>Arachnida</taxon>
        <taxon>Araneae</taxon>
        <taxon>Araneomorphae</taxon>
        <taxon>Entelegynae</taxon>
        <taxon>Araneoidea</taxon>
        <taxon>Nephilidae</taxon>
        <taxon>Trichonephila</taxon>
    </lineage>
</organism>
<sequence length="81" mass="8890">MDKDVIVEIDESKFVNLKISDVLESRGSLLVMATDSWSGCHELEPCVAKDPPCTGAQTSTCWRGVEVKRGGRPRHLTMGQS</sequence>